<dbReference type="GO" id="GO:0031123">
    <property type="term" value="P:RNA 3'-end processing"/>
    <property type="evidence" value="ECO:0007669"/>
    <property type="project" value="TreeGrafter"/>
</dbReference>
<dbReference type="InterPro" id="IPR043519">
    <property type="entry name" value="NT_sf"/>
</dbReference>
<feature type="non-terminal residue" evidence="1">
    <location>
        <position position="1"/>
    </location>
</feature>
<dbReference type="AlphaFoldDB" id="A0AAV5VT88"/>
<dbReference type="PANTHER" id="PTHR12271">
    <property type="entry name" value="POLY A POLYMERASE CID PAP -RELATED"/>
    <property type="match status" value="1"/>
</dbReference>
<sequence>EVPIVKFSMKTNTGVAVEGDISYYNDLALYNTRLLARYCSWTNDNLLSKLGMFIKKWAKKCEIADAALGSLSSYAYIILMIHFLQQLQPAPLLPVLHEMGEKQVMQVDGWNVYFCDDEPTPNWTLCNLSVGELFLHFLHYYGQFRLEDSGGPDSSEA</sequence>
<accession>A0AAV5VT88</accession>
<reference evidence="1" key="1">
    <citation type="submission" date="2023-10" db="EMBL/GenBank/DDBJ databases">
        <title>Genome assembly of Pristionchus species.</title>
        <authorList>
            <person name="Yoshida K."/>
            <person name="Sommer R.J."/>
        </authorList>
    </citation>
    <scope>NUCLEOTIDE SEQUENCE</scope>
    <source>
        <strain evidence="1">RS5133</strain>
    </source>
</reference>
<evidence type="ECO:0000313" key="2">
    <source>
        <dbReference type="Proteomes" id="UP001432322"/>
    </source>
</evidence>
<dbReference type="Gene3D" id="1.10.1410.10">
    <property type="match status" value="1"/>
</dbReference>
<organism evidence="1 2">
    <name type="scientific">Pristionchus fissidentatus</name>
    <dbReference type="NCBI Taxonomy" id="1538716"/>
    <lineage>
        <taxon>Eukaryota</taxon>
        <taxon>Metazoa</taxon>
        <taxon>Ecdysozoa</taxon>
        <taxon>Nematoda</taxon>
        <taxon>Chromadorea</taxon>
        <taxon>Rhabditida</taxon>
        <taxon>Rhabditina</taxon>
        <taxon>Diplogasteromorpha</taxon>
        <taxon>Diplogasteroidea</taxon>
        <taxon>Neodiplogasteridae</taxon>
        <taxon>Pristionchus</taxon>
    </lineage>
</organism>
<dbReference type="SUPFAM" id="SSF81301">
    <property type="entry name" value="Nucleotidyltransferase"/>
    <property type="match status" value="1"/>
</dbReference>
<dbReference type="EMBL" id="BTSY01000003">
    <property type="protein sequence ID" value="GMT20979.1"/>
    <property type="molecule type" value="Genomic_DNA"/>
</dbReference>
<evidence type="ECO:0008006" key="3">
    <source>
        <dbReference type="Google" id="ProtNLM"/>
    </source>
</evidence>
<keyword evidence="2" id="KW-1185">Reference proteome</keyword>
<dbReference type="Proteomes" id="UP001432322">
    <property type="component" value="Unassembled WGS sequence"/>
</dbReference>
<dbReference type="GO" id="GO:0050265">
    <property type="term" value="F:RNA uridylyltransferase activity"/>
    <property type="evidence" value="ECO:0007669"/>
    <property type="project" value="TreeGrafter"/>
</dbReference>
<comment type="caution">
    <text evidence="1">The sequence shown here is derived from an EMBL/GenBank/DDBJ whole genome shotgun (WGS) entry which is preliminary data.</text>
</comment>
<evidence type="ECO:0000313" key="1">
    <source>
        <dbReference type="EMBL" id="GMT20979.1"/>
    </source>
</evidence>
<proteinExistence type="predicted"/>
<dbReference type="SUPFAM" id="SSF81631">
    <property type="entry name" value="PAP/OAS1 substrate-binding domain"/>
    <property type="match status" value="1"/>
</dbReference>
<gene>
    <name evidence="1" type="ORF">PFISCL1PPCAC_12276</name>
</gene>
<protein>
    <recommendedName>
        <fullName evidence="3">PAP-associated domain-containing protein</fullName>
    </recommendedName>
</protein>
<name>A0AAV5VT88_9BILA</name>
<dbReference type="PANTHER" id="PTHR12271:SF66">
    <property type="entry name" value="TERMINAL URIDYLYLTRANSFERASE TAILOR"/>
    <property type="match status" value="1"/>
</dbReference>